<feature type="transmembrane region" description="Helical" evidence="1">
    <location>
        <begin position="120"/>
        <end position="138"/>
    </location>
</feature>
<keyword evidence="3" id="KW-1185">Reference proteome</keyword>
<dbReference type="EMBL" id="CP031264">
    <property type="protein sequence ID" value="AXI78928.1"/>
    <property type="molecule type" value="Genomic_DNA"/>
</dbReference>
<dbReference type="RefSeq" id="WP_111492185.1">
    <property type="nucleotide sequence ID" value="NZ_CP031264.1"/>
</dbReference>
<keyword evidence="1" id="KW-0812">Transmembrane</keyword>
<dbReference type="OrthoDB" id="4276828at2"/>
<accession>A0A345SYX3</accession>
<feature type="transmembrane region" description="Helical" evidence="1">
    <location>
        <begin position="47"/>
        <end position="69"/>
    </location>
</feature>
<reference evidence="3" key="1">
    <citation type="submission" date="2018-07" db="EMBL/GenBank/DDBJ databases">
        <title>Streptacidiphilus bronchialis DSM 106435 chromosome.</title>
        <authorList>
            <person name="Batra D."/>
            <person name="Gulvik C.A."/>
        </authorList>
    </citation>
    <scope>NUCLEOTIDE SEQUENCE [LARGE SCALE GENOMIC DNA]</scope>
    <source>
        <strain evidence="3">DSM 106435</strain>
    </source>
</reference>
<evidence type="ECO:0000313" key="2">
    <source>
        <dbReference type="EMBL" id="AXI78928.1"/>
    </source>
</evidence>
<dbReference type="KEGG" id="stri:C7M71_017430"/>
<evidence type="ECO:0000256" key="1">
    <source>
        <dbReference type="SAM" id="Phobius"/>
    </source>
</evidence>
<evidence type="ECO:0000313" key="3">
    <source>
        <dbReference type="Proteomes" id="UP000249340"/>
    </source>
</evidence>
<organism evidence="2 3">
    <name type="scientific">Peterkaempfera bronchialis</name>
    <dbReference type="NCBI Taxonomy" id="2126346"/>
    <lineage>
        <taxon>Bacteria</taxon>
        <taxon>Bacillati</taxon>
        <taxon>Actinomycetota</taxon>
        <taxon>Actinomycetes</taxon>
        <taxon>Kitasatosporales</taxon>
        <taxon>Streptomycetaceae</taxon>
        <taxon>Peterkaempfera</taxon>
    </lineage>
</organism>
<sequence>MTRSETRQLAVASATLGPWRTAAAVGTLGGAAALGIDVVTGHWSLSILAGPVSLALFLFFLIGGVGSVLGRSGGDHRLRRWAARHPWRVAAVPAGMLLVLDVVARTLLSTESVFASVWDGIWRAALLALVVGVVGSVTRSRNRD</sequence>
<feature type="transmembrane region" description="Helical" evidence="1">
    <location>
        <begin position="89"/>
        <end position="108"/>
    </location>
</feature>
<protein>
    <submittedName>
        <fullName evidence="2">Uncharacterized protein</fullName>
    </submittedName>
</protein>
<keyword evidence="1" id="KW-1133">Transmembrane helix</keyword>
<gene>
    <name evidence="2" type="ORF">C7M71_017430</name>
</gene>
<dbReference type="Proteomes" id="UP000249340">
    <property type="component" value="Chromosome"/>
</dbReference>
<name>A0A345SYX3_9ACTN</name>
<dbReference type="AlphaFoldDB" id="A0A345SYX3"/>
<keyword evidence="1" id="KW-0472">Membrane</keyword>
<proteinExistence type="predicted"/>